<dbReference type="PANTHER" id="PTHR47396">
    <property type="entry name" value="TYPE I RESTRICTION ENZYME ECOKI R PROTEIN"/>
    <property type="match status" value="1"/>
</dbReference>
<dbReference type="GO" id="GO:0005524">
    <property type="term" value="F:ATP binding"/>
    <property type="evidence" value="ECO:0007669"/>
    <property type="project" value="InterPro"/>
</dbReference>
<sequence>MSTYFKSNHRKIDLLPDGKPGFRLPQIGAASSLLSHATRRDEPAVVALPTGTGKTAVLQLTPFLWASGRVLVLTPSRLVRDQIAEGFVKLRLLKELGVVPESLETPSVKVVQKRIALPEEWEELREFDVVVTTPMSASPSIEGIAIPPSDLFALIMVDEAHHSPAISYAALLDSFPNARKAFFTATPFRRDKRTITGRLIYNYPLRAAIEDGTYGKVEYLPCVPNDGVSHDIAIAKMAEYEYLKDVEQGLDHRMMIRTDSVTRAEELVKIYKTETKLRLRLVTGRHSIRHVSSVINKLNQGKLDGIICVDMFGEGVDFPRLKLAALHAPHKSLSVTLQFIGRFARTNACDIGSAKFIAVPQEIDAEVRELFKSGANWQELVANLADARVEEEEMVRDGLSSFNTEHSTEVGEIDVTIDSLAPNFHVKVFRSDREPDWELKPFVPQGCELIFHAVSNDLASSVMVCQRRTKPKWLQNSSLLDTKNLLIISHYNRSHQLLFINSQEHGENLYESILEGLYSDELEVVCTPLSHGDVSRALRILKKPSFYNVGMRNRELGGQYESYRTLTGPKADRHVSRSDGNTRSRGHVFGGSSGEEESVTLGVSTLSKLWSNKNGLVPRLVDWCNRLAIEISNSNPVVTNSNIDNLDTGKQVSEIPSPPISMVWHEHVFQYPQRILVDGNSDEYDLTELELVIDRSSYDLQKVEFDILLNDSLIGRFIFSPGTPNIIDRIDSGPEVVIRGSIADGTLQDFLKIRPPTFFLADFSTITGNDWYRCLSIKPLNHEWIRTFDEFGVTVDIEREFENAKPGMKTIHAFTESELLSQGPDVVIYDHRTGEVADYISLFETDDTVVCTLAHCKGASGKKTSKPKKAATRVDDVYEVAGQVVKCLPFNRHPEDLKRELIRRIGTGSKLIRGTVEQFELIMNNAANKQFEYRICLVQPGLSASKLSQPVESVLAAAGEYISANTGFPPSIWISP</sequence>
<proteinExistence type="predicted"/>
<evidence type="ECO:0000313" key="4">
    <source>
        <dbReference type="EMBL" id="QDT88798.1"/>
    </source>
</evidence>
<dbReference type="InterPro" id="IPR014001">
    <property type="entry name" value="Helicase_ATP-bd"/>
</dbReference>
<evidence type="ECO:0000259" key="2">
    <source>
        <dbReference type="PROSITE" id="PS51192"/>
    </source>
</evidence>
<dbReference type="KEGG" id="gax:Pan161_04170"/>
<dbReference type="InterPro" id="IPR027417">
    <property type="entry name" value="P-loop_NTPase"/>
</dbReference>
<dbReference type="AlphaFoldDB" id="A0A517V715"/>
<dbReference type="SMART" id="SM00487">
    <property type="entry name" value="DEXDc"/>
    <property type="match status" value="1"/>
</dbReference>
<accession>A0A517V715</accession>
<dbReference type="OrthoDB" id="9802848at2"/>
<dbReference type="SUPFAM" id="SSF52540">
    <property type="entry name" value="P-loop containing nucleoside triphosphate hydrolases"/>
    <property type="match status" value="1"/>
</dbReference>
<dbReference type="GO" id="GO:0005829">
    <property type="term" value="C:cytosol"/>
    <property type="evidence" value="ECO:0007669"/>
    <property type="project" value="TreeGrafter"/>
</dbReference>
<feature type="region of interest" description="Disordered" evidence="1">
    <location>
        <begin position="569"/>
        <end position="595"/>
    </location>
</feature>
<dbReference type="InterPro" id="IPR006935">
    <property type="entry name" value="Helicase/UvrB_N"/>
</dbReference>
<dbReference type="PROSITE" id="PS51192">
    <property type="entry name" value="HELICASE_ATP_BIND_1"/>
    <property type="match status" value="1"/>
</dbReference>
<gene>
    <name evidence="4" type="ORF">Pan161_04170</name>
</gene>
<feature type="compositionally biased region" description="Basic and acidic residues" evidence="1">
    <location>
        <begin position="570"/>
        <end position="582"/>
    </location>
</feature>
<dbReference type="Gene3D" id="3.40.50.300">
    <property type="entry name" value="P-loop containing nucleotide triphosphate hydrolases"/>
    <property type="match status" value="2"/>
</dbReference>
<dbReference type="InterPro" id="IPR001650">
    <property type="entry name" value="Helicase_C-like"/>
</dbReference>
<protein>
    <submittedName>
        <fullName evidence="4">Type III restriction enzyme, res subunit</fullName>
    </submittedName>
</protein>
<dbReference type="EMBL" id="CP036343">
    <property type="protein sequence ID" value="QDT88798.1"/>
    <property type="molecule type" value="Genomic_DNA"/>
</dbReference>
<dbReference type="Pfam" id="PF04851">
    <property type="entry name" value="ResIII"/>
    <property type="match status" value="1"/>
</dbReference>
<dbReference type="PANTHER" id="PTHR47396:SF1">
    <property type="entry name" value="ATP-DEPENDENT HELICASE IRC3-RELATED"/>
    <property type="match status" value="1"/>
</dbReference>
<feature type="domain" description="Helicase C-terminal" evidence="3">
    <location>
        <begin position="238"/>
        <end position="395"/>
    </location>
</feature>
<dbReference type="GO" id="GO:0016787">
    <property type="term" value="F:hydrolase activity"/>
    <property type="evidence" value="ECO:0007669"/>
    <property type="project" value="InterPro"/>
</dbReference>
<dbReference type="RefSeq" id="WP_145223932.1">
    <property type="nucleotide sequence ID" value="NZ_CP036343.1"/>
</dbReference>
<feature type="domain" description="Helicase ATP-binding" evidence="2">
    <location>
        <begin position="35"/>
        <end position="205"/>
    </location>
</feature>
<organism evidence="4 5">
    <name type="scientific">Gimesia algae</name>
    <dbReference type="NCBI Taxonomy" id="2527971"/>
    <lineage>
        <taxon>Bacteria</taxon>
        <taxon>Pseudomonadati</taxon>
        <taxon>Planctomycetota</taxon>
        <taxon>Planctomycetia</taxon>
        <taxon>Planctomycetales</taxon>
        <taxon>Planctomycetaceae</taxon>
        <taxon>Gimesia</taxon>
    </lineage>
</organism>
<evidence type="ECO:0000313" key="5">
    <source>
        <dbReference type="Proteomes" id="UP000316855"/>
    </source>
</evidence>
<dbReference type="InterPro" id="IPR050742">
    <property type="entry name" value="Helicase_Restrict-Modif_Enz"/>
</dbReference>
<dbReference type="Proteomes" id="UP000316855">
    <property type="component" value="Chromosome"/>
</dbReference>
<dbReference type="GO" id="GO:0003677">
    <property type="term" value="F:DNA binding"/>
    <property type="evidence" value="ECO:0007669"/>
    <property type="project" value="InterPro"/>
</dbReference>
<keyword evidence="5" id="KW-1185">Reference proteome</keyword>
<dbReference type="SMART" id="SM00490">
    <property type="entry name" value="HELICc"/>
    <property type="match status" value="1"/>
</dbReference>
<evidence type="ECO:0000259" key="3">
    <source>
        <dbReference type="PROSITE" id="PS51194"/>
    </source>
</evidence>
<evidence type="ECO:0000256" key="1">
    <source>
        <dbReference type="SAM" id="MobiDB-lite"/>
    </source>
</evidence>
<name>A0A517V715_9PLAN</name>
<reference evidence="4 5" key="1">
    <citation type="submission" date="2019-02" db="EMBL/GenBank/DDBJ databases">
        <title>Deep-cultivation of Planctomycetes and their phenomic and genomic characterization uncovers novel biology.</title>
        <authorList>
            <person name="Wiegand S."/>
            <person name="Jogler M."/>
            <person name="Boedeker C."/>
            <person name="Pinto D."/>
            <person name="Vollmers J."/>
            <person name="Rivas-Marin E."/>
            <person name="Kohn T."/>
            <person name="Peeters S.H."/>
            <person name="Heuer A."/>
            <person name="Rast P."/>
            <person name="Oberbeckmann S."/>
            <person name="Bunk B."/>
            <person name="Jeske O."/>
            <person name="Meyerdierks A."/>
            <person name="Storesund J.E."/>
            <person name="Kallscheuer N."/>
            <person name="Luecker S."/>
            <person name="Lage O.M."/>
            <person name="Pohl T."/>
            <person name="Merkel B.J."/>
            <person name="Hornburger P."/>
            <person name="Mueller R.-W."/>
            <person name="Bruemmer F."/>
            <person name="Labrenz M."/>
            <person name="Spormann A.M."/>
            <person name="Op den Camp H."/>
            <person name="Overmann J."/>
            <person name="Amann R."/>
            <person name="Jetten M.S.M."/>
            <person name="Mascher T."/>
            <person name="Medema M.H."/>
            <person name="Devos D.P."/>
            <person name="Kaster A.-K."/>
            <person name="Ovreas L."/>
            <person name="Rohde M."/>
            <person name="Galperin M.Y."/>
            <person name="Jogler C."/>
        </authorList>
    </citation>
    <scope>NUCLEOTIDE SEQUENCE [LARGE SCALE GENOMIC DNA]</scope>
    <source>
        <strain evidence="4 5">Pan161</strain>
    </source>
</reference>
<dbReference type="Pfam" id="PF00271">
    <property type="entry name" value="Helicase_C"/>
    <property type="match status" value="1"/>
</dbReference>
<dbReference type="PROSITE" id="PS51194">
    <property type="entry name" value="HELICASE_CTER"/>
    <property type="match status" value="1"/>
</dbReference>